<keyword evidence="3" id="KW-1185">Reference proteome</keyword>
<feature type="compositionally biased region" description="Polar residues" evidence="1">
    <location>
        <begin position="952"/>
        <end position="961"/>
    </location>
</feature>
<feature type="compositionally biased region" description="Polar residues" evidence="1">
    <location>
        <begin position="89"/>
        <end position="104"/>
    </location>
</feature>
<dbReference type="GeneID" id="31001048"/>
<feature type="region of interest" description="Disordered" evidence="1">
    <location>
        <begin position="850"/>
        <end position="893"/>
    </location>
</feature>
<feature type="region of interest" description="Disordered" evidence="1">
    <location>
        <begin position="738"/>
        <end position="798"/>
    </location>
</feature>
<dbReference type="PANTHER" id="PTHR37988:SF1">
    <property type="entry name" value="UPF0592 MEMBRANE PROTEIN C7D4.03C"/>
    <property type="match status" value="1"/>
</dbReference>
<dbReference type="AlphaFoldDB" id="A0A1Q5QBL0"/>
<sequence>MALDLDRLQLLQFPLLQQEQHDVPAQPDNSVPRTIASFDSAKEQDVHDGPVEPAVKRTVSNASVSARNESSVKENFATGKDILRRVTLRPSNKSKSSNRQTPSRETPKPTDSTSASDDTTLKERSGNLGAAPDNKEKPVQNAMTPETSVRPAVRPKKARSVSGKIATLARVSWMSSSRSPSPARPGSSSGTARSREHSPTPKSHVSTNGVSSNTESKEDKEPPTDPSEDIDNKKNASSKKYRRPLSTFVTRSKSAEPPPSLRSRKSMDQLAQNDISTPELPPLPKPPALSTIATVEPSRKKDELWTVFRGLEADLHKFQAKSTNLKVTVVRSSLLPFLARYASHPSFNTLRPEDLDRRVNILNKWWTALLTLLNGKHSQPVSGTDRPVFLEAISGIMMRKEWRIPYHPQAFSAHSSNSSLESGSSDFLAESIYHNVRNIFNQNLLSQMSFVVERMSLRHAPASIVVFCGTACAYAFYFCPGVADMLCKYHGMALGYRAGVDGIVICSLSSSNTSIFLVATFYPERQKIRATYLHLAPDTSFGASSVTFDDFIEGPNAAMSTLSLGMANCHRSMAENRLIILLKDFLSEPSPELAQARRIHWNPMVRSYFHRLLCWRLARFNADPTPADSEIYEMLLDKIEQVWAYYLAFNSKAEKENRALLSSEMCSPAPGRRILIIRSDNQHPSPSNLFASFDRLVNPASTFNSGGYQSHVILKLDPNGLPDAQSAPKRRWNLLKSVFGGTANPKPGEVTPPGSVSDENEVNPIDSLMGEQGDIAQSDNHPSTSSQDTGNQTDEEDTNSIDEADHAANQPYNFKFSLENHQWNQALKNRPLTQPSLPKQTFHHVQHQRSVKALTSPATEDEFVNEPRDNTDASTASTTNSYATTKGSGPSVDEIDYFDNGNKLSVRNERLVASKYAGRALAEWAQVVCEFDNFFERRRSEGVPSDELVETPSLSVDNFRK</sequence>
<dbReference type="PANTHER" id="PTHR37988">
    <property type="entry name" value="UPF0592 MEMBRANE PROTEIN C7D4.03C"/>
    <property type="match status" value="1"/>
</dbReference>
<feature type="compositionally biased region" description="Polar residues" evidence="1">
    <location>
        <begin position="200"/>
        <end position="214"/>
    </location>
</feature>
<gene>
    <name evidence="2" type="ORF">UA08_01293</name>
</gene>
<name>A0A1Q5QBL0_TALAT</name>
<dbReference type="Proteomes" id="UP000214365">
    <property type="component" value="Unassembled WGS sequence"/>
</dbReference>
<feature type="compositionally biased region" description="Low complexity" evidence="1">
    <location>
        <begin position="175"/>
        <end position="190"/>
    </location>
</feature>
<comment type="caution">
    <text evidence="2">The sequence shown here is derived from an EMBL/GenBank/DDBJ whole genome shotgun (WGS) entry which is preliminary data.</text>
</comment>
<accession>A0A1Q5QBL0</accession>
<evidence type="ECO:0000256" key="1">
    <source>
        <dbReference type="SAM" id="MobiDB-lite"/>
    </source>
</evidence>
<protein>
    <submittedName>
        <fullName evidence="2">Uncharacterized protein</fullName>
    </submittedName>
</protein>
<dbReference type="RefSeq" id="XP_020123421.1">
    <property type="nucleotide sequence ID" value="XM_020260941.1"/>
</dbReference>
<feature type="compositionally biased region" description="Polar residues" evidence="1">
    <location>
        <begin position="775"/>
        <end position="792"/>
    </location>
</feature>
<feature type="compositionally biased region" description="Low complexity" evidence="1">
    <location>
        <begin position="872"/>
        <end position="885"/>
    </location>
</feature>
<feature type="compositionally biased region" description="Basic and acidic residues" evidence="1">
    <location>
        <begin position="40"/>
        <end position="50"/>
    </location>
</feature>
<feature type="compositionally biased region" description="Polar residues" evidence="1">
    <location>
        <begin position="58"/>
        <end position="69"/>
    </location>
</feature>
<feature type="region of interest" description="Disordered" evidence="1">
    <location>
        <begin position="941"/>
        <end position="961"/>
    </location>
</feature>
<dbReference type="OrthoDB" id="296767at2759"/>
<dbReference type="InterPro" id="IPR013887">
    <property type="entry name" value="UPF0592"/>
</dbReference>
<dbReference type="Pfam" id="PF08578">
    <property type="entry name" value="DUF1765"/>
    <property type="match status" value="1"/>
</dbReference>
<organism evidence="2 3">
    <name type="scientific">Talaromyces atroroseus</name>
    <dbReference type="NCBI Taxonomy" id="1441469"/>
    <lineage>
        <taxon>Eukaryota</taxon>
        <taxon>Fungi</taxon>
        <taxon>Dikarya</taxon>
        <taxon>Ascomycota</taxon>
        <taxon>Pezizomycotina</taxon>
        <taxon>Eurotiomycetes</taxon>
        <taxon>Eurotiomycetidae</taxon>
        <taxon>Eurotiales</taxon>
        <taxon>Trichocomaceae</taxon>
        <taxon>Talaromyces</taxon>
        <taxon>Talaromyces sect. Trachyspermi</taxon>
    </lineage>
</organism>
<dbReference type="STRING" id="1441469.A0A1Q5QBL0"/>
<evidence type="ECO:0000313" key="3">
    <source>
        <dbReference type="Proteomes" id="UP000214365"/>
    </source>
</evidence>
<proteinExistence type="predicted"/>
<evidence type="ECO:0000313" key="2">
    <source>
        <dbReference type="EMBL" id="OKL63300.1"/>
    </source>
</evidence>
<reference evidence="2 3" key="1">
    <citation type="submission" date="2015-06" db="EMBL/GenBank/DDBJ databases">
        <title>Talaromyces atroroseus IBT 11181 draft genome.</title>
        <authorList>
            <person name="Rasmussen K.B."/>
            <person name="Rasmussen S."/>
            <person name="Petersen B."/>
            <person name="Sicheritz-Ponten T."/>
            <person name="Mortensen U.H."/>
            <person name="Thrane U."/>
        </authorList>
    </citation>
    <scope>NUCLEOTIDE SEQUENCE [LARGE SCALE GENOMIC DNA]</scope>
    <source>
        <strain evidence="2 3">IBT 11181</strain>
    </source>
</reference>
<feature type="region of interest" description="Disordered" evidence="1">
    <location>
        <begin position="18"/>
        <end position="290"/>
    </location>
</feature>
<dbReference type="EMBL" id="LFMY01000002">
    <property type="protein sequence ID" value="OKL63300.1"/>
    <property type="molecule type" value="Genomic_DNA"/>
</dbReference>